<evidence type="ECO:0000313" key="1">
    <source>
        <dbReference type="EMBL" id="GKX64881.1"/>
    </source>
</evidence>
<gene>
    <name evidence="1" type="ORF">rsdtw13_01390</name>
</gene>
<dbReference type="EMBL" id="BROD01000001">
    <property type="protein sequence ID" value="GKX64881.1"/>
    <property type="molecule type" value="Genomic_DNA"/>
</dbReference>
<reference evidence="1" key="1">
    <citation type="journal article" date="2025" name="Int. J. Syst. Evol. Microbiol.">
        <title>Inconstantimicrobium mannanitabidum sp. nov., a novel member of the family Clostridiaceae isolated from anoxic soil under the treatment of reductive soil disinfestation.</title>
        <authorList>
            <person name="Ueki A."/>
            <person name="Tonouchi A."/>
            <person name="Honma S."/>
            <person name="Kaku N."/>
            <person name="Ueki K."/>
        </authorList>
    </citation>
    <scope>NUCLEOTIDE SEQUENCE</scope>
    <source>
        <strain evidence="1">TW13</strain>
    </source>
</reference>
<keyword evidence="2" id="KW-1185">Reference proteome</keyword>
<accession>A0ACB5R760</accession>
<name>A0ACB5R760_9CLOT</name>
<proteinExistence type="predicted"/>
<evidence type="ECO:0000313" key="2">
    <source>
        <dbReference type="Proteomes" id="UP001058074"/>
    </source>
</evidence>
<organism evidence="1 2">
    <name type="scientific">Inconstantimicrobium mannanitabidum</name>
    <dbReference type="NCBI Taxonomy" id="1604901"/>
    <lineage>
        <taxon>Bacteria</taxon>
        <taxon>Bacillati</taxon>
        <taxon>Bacillota</taxon>
        <taxon>Clostridia</taxon>
        <taxon>Eubacteriales</taxon>
        <taxon>Clostridiaceae</taxon>
        <taxon>Inconstantimicrobium</taxon>
    </lineage>
</organism>
<dbReference type="Proteomes" id="UP001058074">
    <property type="component" value="Unassembled WGS sequence"/>
</dbReference>
<comment type="caution">
    <text evidence="1">The sequence shown here is derived from an EMBL/GenBank/DDBJ whole genome shotgun (WGS) entry which is preliminary data.</text>
</comment>
<protein>
    <submittedName>
        <fullName evidence="1">Transglycosylase</fullName>
    </submittedName>
</protein>
<sequence length="247" mass="26848">MKIDKPEQVLAMQMLNTYMKSAIGSSDSDSENNNFDLIMQGIMDNITSDNTDKNVEDMLNSFTTGSTNNSLYNLEGSSDESSSDSNTSLDKLNYNYNNLIKNRISSSSSDGNSNPQIDAAILKASKQFGVDEGLIRSIIQQESGYDSTAVSGAGAMGLMQLMPENCKAAGVTDPFNVDQNVYAGTKLLKTLLNTYNGNVEMALMAYNAGSGTMQRRGVSSINDLYKMPSETQDYVAKVMGNYRNNIV</sequence>